<dbReference type="SMART" id="SM00909">
    <property type="entry name" value="Germane"/>
    <property type="match status" value="1"/>
</dbReference>
<sequence length="336" mass="36279">MTERDQHDDLRQLFQDATSDVRPQGSLDDILDRSKKVDPMTRRWFLPVVAAAAVIGFVIGGAVWIAHDSNTPKNGQGPSGPPTSGTDAGTVYAHLPIYYLGDTAHGTKLFREVQRIQVCDKLPECGVEAAAREAVAGTPQDPDYRNPWPADTTVMSATYDGNVLTLNLHTPWPEATGNGPRPTADEKLAVQQLIYTAQDALGRGRPPVQLIIDDHKVPMILGVSTEAPLQPEDPDTILAPVQIESPAQRDTVPAGDLKVTGVASTFEANVQWELLVGGDAVVQQGHTTATECCTLSPFEFTIKNLEPGTYTLVVHDEDMSGDGRAVNQDTKEIVVE</sequence>
<organism evidence="3 4">
    <name type="scientific">Nocardioides marmorisolisilvae</name>
    <dbReference type="NCBI Taxonomy" id="1542737"/>
    <lineage>
        <taxon>Bacteria</taxon>
        <taxon>Bacillati</taxon>
        <taxon>Actinomycetota</taxon>
        <taxon>Actinomycetes</taxon>
        <taxon>Propionibacteriales</taxon>
        <taxon>Nocardioidaceae</taxon>
        <taxon>Nocardioides</taxon>
    </lineage>
</organism>
<dbReference type="Pfam" id="PF10646">
    <property type="entry name" value="Germane"/>
    <property type="match status" value="1"/>
</dbReference>
<dbReference type="InterPro" id="IPR019606">
    <property type="entry name" value="GerMN"/>
</dbReference>
<keyword evidence="1" id="KW-0472">Membrane</keyword>
<evidence type="ECO:0000256" key="1">
    <source>
        <dbReference type="SAM" id="Phobius"/>
    </source>
</evidence>
<proteinExistence type="predicted"/>
<keyword evidence="1" id="KW-0812">Transmembrane</keyword>
<accession>A0A3N0DTP6</accession>
<evidence type="ECO:0000313" key="4">
    <source>
        <dbReference type="Proteomes" id="UP000277094"/>
    </source>
</evidence>
<comment type="caution">
    <text evidence="3">The sequence shown here is derived from an EMBL/GenBank/DDBJ whole genome shotgun (WGS) entry which is preliminary data.</text>
</comment>
<dbReference type="Pfam" id="PF10648">
    <property type="entry name" value="Gmad2"/>
    <property type="match status" value="1"/>
</dbReference>
<dbReference type="EMBL" id="RJSG01000002">
    <property type="protein sequence ID" value="RNL78876.1"/>
    <property type="molecule type" value="Genomic_DNA"/>
</dbReference>
<name>A0A3N0DTP6_9ACTN</name>
<dbReference type="Proteomes" id="UP000277094">
    <property type="component" value="Unassembled WGS sequence"/>
</dbReference>
<dbReference type="RefSeq" id="WP_123233378.1">
    <property type="nucleotide sequence ID" value="NZ_RJSG01000002.1"/>
</dbReference>
<feature type="transmembrane region" description="Helical" evidence="1">
    <location>
        <begin position="44"/>
        <end position="66"/>
    </location>
</feature>
<gene>
    <name evidence="3" type="ORF">EFL95_07380</name>
</gene>
<dbReference type="InterPro" id="IPR018911">
    <property type="entry name" value="Gmad2_Ig-like_dom"/>
</dbReference>
<keyword evidence="1" id="KW-1133">Transmembrane helix</keyword>
<keyword evidence="4" id="KW-1185">Reference proteome</keyword>
<protein>
    <recommendedName>
        <fullName evidence="2">GerMN domain-containing protein</fullName>
    </recommendedName>
</protein>
<reference evidence="3 4" key="1">
    <citation type="submission" date="2018-11" db="EMBL/GenBank/DDBJ databases">
        <authorList>
            <person name="Li F."/>
        </authorList>
    </citation>
    <scope>NUCLEOTIDE SEQUENCE [LARGE SCALE GENOMIC DNA]</scope>
    <source>
        <strain evidence="3 4">KIS18-7</strain>
    </source>
</reference>
<dbReference type="AlphaFoldDB" id="A0A3N0DTP6"/>
<feature type="domain" description="GerMN" evidence="2">
    <location>
        <begin position="127"/>
        <end position="221"/>
    </location>
</feature>
<evidence type="ECO:0000313" key="3">
    <source>
        <dbReference type="EMBL" id="RNL78876.1"/>
    </source>
</evidence>
<dbReference type="OrthoDB" id="4843507at2"/>
<evidence type="ECO:0000259" key="2">
    <source>
        <dbReference type="SMART" id="SM00909"/>
    </source>
</evidence>